<protein>
    <submittedName>
        <fullName evidence="1">Uncharacterized protein</fullName>
    </submittedName>
</protein>
<dbReference type="AlphaFoldDB" id="A0A5E4QFI9"/>
<sequence length="75" mass="8803">MFSGVLLTSLFLFFLQLLVLLEQRFPELRRQQQIRLLLLELLPHIVTACFPGHLHVLLQILIETLVRQTQHSSLE</sequence>
<name>A0A5E4QFI9_9NEOP</name>
<reference evidence="1 2" key="1">
    <citation type="submission" date="2017-07" db="EMBL/GenBank/DDBJ databases">
        <authorList>
            <person name="Talla V."/>
            <person name="Backstrom N."/>
        </authorList>
    </citation>
    <scope>NUCLEOTIDE SEQUENCE [LARGE SCALE GENOMIC DNA]</scope>
</reference>
<keyword evidence="2" id="KW-1185">Reference proteome</keyword>
<accession>A0A5E4QFI9</accession>
<gene>
    <name evidence="1" type="ORF">LSINAPIS_LOCUS8435</name>
</gene>
<evidence type="ECO:0000313" key="2">
    <source>
        <dbReference type="Proteomes" id="UP000324832"/>
    </source>
</evidence>
<evidence type="ECO:0000313" key="1">
    <source>
        <dbReference type="EMBL" id="VVC97064.1"/>
    </source>
</evidence>
<dbReference type="EMBL" id="FZQP02003001">
    <property type="protein sequence ID" value="VVC97064.1"/>
    <property type="molecule type" value="Genomic_DNA"/>
</dbReference>
<dbReference type="Proteomes" id="UP000324832">
    <property type="component" value="Unassembled WGS sequence"/>
</dbReference>
<proteinExistence type="predicted"/>
<organism evidence="1 2">
    <name type="scientific">Leptidea sinapis</name>
    <dbReference type="NCBI Taxonomy" id="189913"/>
    <lineage>
        <taxon>Eukaryota</taxon>
        <taxon>Metazoa</taxon>
        <taxon>Ecdysozoa</taxon>
        <taxon>Arthropoda</taxon>
        <taxon>Hexapoda</taxon>
        <taxon>Insecta</taxon>
        <taxon>Pterygota</taxon>
        <taxon>Neoptera</taxon>
        <taxon>Endopterygota</taxon>
        <taxon>Lepidoptera</taxon>
        <taxon>Glossata</taxon>
        <taxon>Ditrysia</taxon>
        <taxon>Papilionoidea</taxon>
        <taxon>Pieridae</taxon>
        <taxon>Dismorphiinae</taxon>
        <taxon>Leptidea</taxon>
    </lineage>
</organism>